<proteinExistence type="inferred from homology"/>
<evidence type="ECO:0000313" key="10">
    <source>
        <dbReference type="Proteomes" id="UP001150238"/>
    </source>
</evidence>
<dbReference type="PROSITE" id="PS50879">
    <property type="entry name" value="RNASE_H_1"/>
    <property type="match status" value="1"/>
</dbReference>
<dbReference type="CDD" id="cd09280">
    <property type="entry name" value="RNase_HI_eukaryote_like"/>
    <property type="match status" value="1"/>
</dbReference>
<dbReference type="InterPro" id="IPR012337">
    <property type="entry name" value="RNaseH-like_sf"/>
</dbReference>
<evidence type="ECO:0000256" key="1">
    <source>
        <dbReference type="ARBA" id="ARBA00000077"/>
    </source>
</evidence>
<comment type="similarity">
    <text evidence="2">Belongs to the RNase H family.</text>
</comment>
<evidence type="ECO:0000256" key="7">
    <source>
        <dbReference type="ARBA" id="ARBA00022801"/>
    </source>
</evidence>
<reference evidence="9" key="1">
    <citation type="submission" date="2022-08" db="EMBL/GenBank/DDBJ databases">
        <authorList>
            <consortium name="DOE Joint Genome Institute"/>
            <person name="Min B."/>
            <person name="Riley R."/>
            <person name="Sierra-Patev S."/>
            <person name="Naranjo-Ortiz M."/>
            <person name="Looney B."/>
            <person name="Konkel Z."/>
            <person name="Slot J.C."/>
            <person name="Sakamoto Y."/>
            <person name="Steenwyk J.L."/>
            <person name="Rokas A."/>
            <person name="Carro J."/>
            <person name="Camarero S."/>
            <person name="Ferreira P."/>
            <person name="Molpeceres G."/>
            <person name="Ruiz-Duenas F.J."/>
            <person name="Serrano A."/>
            <person name="Henrissat B."/>
            <person name="Drula E."/>
            <person name="Hughes K.W."/>
            <person name="Mata J.L."/>
            <person name="Ishikawa N.K."/>
            <person name="Vargas-Isla R."/>
            <person name="Ushijima S."/>
            <person name="Smith C.A."/>
            <person name="Ahrendt S."/>
            <person name="Andreopoulos W."/>
            <person name="He G."/>
            <person name="Labutti K."/>
            <person name="Lipzen A."/>
            <person name="Ng V."/>
            <person name="Sandor L."/>
            <person name="Barry K."/>
            <person name="Martinez A.T."/>
            <person name="Xiao Y."/>
            <person name="Gibbons J.G."/>
            <person name="Terashima K."/>
            <person name="Hibbett D.S."/>
            <person name="Grigoriev I.V."/>
        </authorList>
    </citation>
    <scope>NUCLEOTIDE SEQUENCE</scope>
    <source>
        <strain evidence="9">Sp2 HRB7682 ss15</strain>
    </source>
</reference>
<dbReference type="EC" id="3.1.26.4" evidence="3"/>
<evidence type="ECO:0000256" key="2">
    <source>
        <dbReference type="ARBA" id="ARBA00005300"/>
    </source>
</evidence>
<dbReference type="SUPFAM" id="SSF53098">
    <property type="entry name" value="Ribonuclease H-like"/>
    <property type="match status" value="1"/>
</dbReference>
<feature type="domain" description="RNase H type-1" evidence="8">
    <location>
        <begin position="39"/>
        <end position="178"/>
    </location>
</feature>
<evidence type="ECO:0000256" key="4">
    <source>
        <dbReference type="ARBA" id="ARBA00022722"/>
    </source>
</evidence>
<dbReference type="EMBL" id="JANVFS010000045">
    <property type="protein sequence ID" value="KAJ4466472.1"/>
    <property type="molecule type" value="Genomic_DNA"/>
</dbReference>
<evidence type="ECO:0000256" key="5">
    <source>
        <dbReference type="ARBA" id="ARBA00022723"/>
    </source>
</evidence>
<accession>A0A9W8ZUG1</accession>
<keyword evidence="4" id="KW-0540">Nuclease</keyword>
<evidence type="ECO:0000256" key="6">
    <source>
        <dbReference type="ARBA" id="ARBA00022759"/>
    </source>
</evidence>
<dbReference type="PANTHER" id="PTHR10642">
    <property type="entry name" value="RIBONUCLEASE H1"/>
    <property type="match status" value="1"/>
</dbReference>
<dbReference type="GO" id="GO:0043137">
    <property type="term" value="P:DNA replication, removal of RNA primer"/>
    <property type="evidence" value="ECO:0007669"/>
    <property type="project" value="TreeGrafter"/>
</dbReference>
<organism evidence="9 10">
    <name type="scientific">Lentinula lateritia</name>
    <dbReference type="NCBI Taxonomy" id="40482"/>
    <lineage>
        <taxon>Eukaryota</taxon>
        <taxon>Fungi</taxon>
        <taxon>Dikarya</taxon>
        <taxon>Basidiomycota</taxon>
        <taxon>Agaricomycotina</taxon>
        <taxon>Agaricomycetes</taxon>
        <taxon>Agaricomycetidae</taxon>
        <taxon>Agaricales</taxon>
        <taxon>Marasmiineae</taxon>
        <taxon>Omphalotaceae</taxon>
        <taxon>Lentinula</taxon>
    </lineage>
</organism>
<dbReference type="InterPro" id="IPR036397">
    <property type="entry name" value="RNaseH_sf"/>
</dbReference>
<keyword evidence="6" id="KW-0255">Endonuclease</keyword>
<dbReference type="Pfam" id="PF00075">
    <property type="entry name" value="RNase_H"/>
    <property type="match status" value="1"/>
</dbReference>
<dbReference type="Proteomes" id="UP001150238">
    <property type="component" value="Unassembled WGS sequence"/>
</dbReference>
<keyword evidence="5" id="KW-0479">Metal-binding</keyword>
<dbReference type="GO" id="GO:0003676">
    <property type="term" value="F:nucleic acid binding"/>
    <property type="evidence" value="ECO:0007669"/>
    <property type="project" value="InterPro"/>
</dbReference>
<dbReference type="Gene3D" id="3.30.420.10">
    <property type="entry name" value="Ribonuclease H-like superfamily/Ribonuclease H"/>
    <property type="match status" value="1"/>
</dbReference>
<dbReference type="GO" id="GO:0004523">
    <property type="term" value="F:RNA-DNA hybrid ribonuclease activity"/>
    <property type="evidence" value="ECO:0007669"/>
    <property type="project" value="UniProtKB-EC"/>
</dbReference>
<dbReference type="PANTHER" id="PTHR10642:SF26">
    <property type="entry name" value="RIBONUCLEASE H1"/>
    <property type="match status" value="1"/>
</dbReference>
<gene>
    <name evidence="9" type="ORF">C8J55DRAFT_439939</name>
</gene>
<evidence type="ECO:0000256" key="3">
    <source>
        <dbReference type="ARBA" id="ARBA00012180"/>
    </source>
</evidence>
<protein>
    <recommendedName>
        <fullName evidence="3">ribonuclease H</fullName>
        <ecNumber evidence="3">3.1.26.4</ecNumber>
    </recommendedName>
</protein>
<dbReference type="AlphaFoldDB" id="A0A9W8ZUG1"/>
<evidence type="ECO:0000313" key="9">
    <source>
        <dbReference type="EMBL" id="KAJ4466472.1"/>
    </source>
</evidence>
<dbReference type="GO" id="GO:0046872">
    <property type="term" value="F:metal ion binding"/>
    <property type="evidence" value="ECO:0007669"/>
    <property type="project" value="UniProtKB-KW"/>
</dbReference>
<dbReference type="InterPro" id="IPR002156">
    <property type="entry name" value="RNaseH_domain"/>
</dbReference>
<reference evidence="9" key="2">
    <citation type="journal article" date="2023" name="Proc. Natl. Acad. Sci. U.S.A.">
        <title>A global phylogenomic analysis of the shiitake genus Lentinula.</title>
        <authorList>
            <person name="Sierra-Patev S."/>
            <person name="Min B."/>
            <person name="Naranjo-Ortiz M."/>
            <person name="Looney B."/>
            <person name="Konkel Z."/>
            <person name="Slot J.C."/>
            <person name="Sakamoto Y."/>
            <person name="Steenwyk J.L."/>
            <person name="Rokas A."/>
            <person name="Carro J."/>
            <person name="Camarero S."/>
            <person name="Ferreira P."/>
            <person name="Molpeceres G."/>
            <person name="Ruiz-Duenas F.J."/>
            <person name="Serrano A."/>
            <person name="Henrissat B."/>
            <person name="Drula E."/>
            <person name="Hughes K.W."/>
            <person name="Mata J.L."/>
            <person name="Ishikawa N.K."/>
            <person name="Vargas-Isla R."/>
            <person name="Ushijima S."/>
            <person name="Smith C.A."/>
            <person name="Donoghue J."/>
            <person name="Ahrendt S."/>
            <person name="Andreopoulos W."/>
            <person name="He G."/>
            <person name="LaButti K."/>
            <person name="Lipzen A."/>
            <person name="Ng V."/>
            <person name="Riley R."/>
            <person name="Sandor L."/>
            <person name="Barry K."/>
            <person name="Martinez A.T."/>
            <person name="Xiao Y."/>
            <person name="Gibbons J.G."/>
            <person name="Terashima K."/>
            <person name="Grigoriev I.V."/>
            <person name="Hibbett D."/>
        </authorList>
    </citation>
    <scope>NUCLEOTIDE SEQUENCE</scope>
    <source>
        <strain evidence="9">Sp2 HRB7682 ss15</strain>
    </source>
</reference>
<name>A0A9W8ZUG1_9AGAR</name>
<comment type="catalytic activity">
    <reaction evidence="1">
        <text>Endonucleolytic cleavage to 5'-phosphomonoester.</text>
        <dbReference type="EC" id="3.1.26.4"/>
    </reaction>
</comment>
<keyword evidence="7" id="KW-0378">Hydrolase</keyword>
<evidence type="ECO:0000259" key="8">
    <source>
        <dbReference type="PROSITE" id="PS50879"/>
    </source>
</evidence>
<sequence length="178" mass="19624">MIPIISEIDHLQQQLLHSQKLTHPQRLLKLYGHSSTSSSSFPLKVFTDGSCLRNNTAAACAGLGIYIGPNHHLNLSARILGPQRNNRAELYAILVTIQRTSAHRQLEIYTDSSYAIQSIVYNAPDNAQCGWDCPNGDLLNTLSQWISARTATIVFTHVRAHRGIIQNELADQLAKAGA</sequence>
<dbReference type="InterPro" id="IPR050092">
    <property type="entry name" value="RNase_H"/>
</dbReference>
<comment type="caution">
    <text evidence="9">The sequence shown here is derived from an EMBL/GenBank/DDBJ whole genome shotgun (WGS) entry which is preliminary data.</text>
</comment>
<feature type="non-terminal residue" evidence="9">
    <location>
        <position position="178"/>
    </location>
</feature>